<dbReference type="InterPro" id="IPR012349">
    <property type="entry name" value="Split_barrel_FMN-bd"/>
</dbReference>
<dbReference type="PANTHER" id="PTHR42815:SF2">
    <property type="entry name" value="FAD-BINDING, PUTATIVE (AFU_ORTHOLOGUE AFUA_6G07600)-RELATED"/>
    <property type="match status" value="1"/>
</dbReference>
<dbReference type="RefSeq" id="WP_250165656.1">
    <property type="nucleotide sequence ID" value="NZ_JAMJXC010000003.1"/>
</dbReference>
<accession>A0ABW6ZG34</accession>
<comment type="caution">
    <text evidence="2">The sequence shown here is derived from an EMBL/GenBank/DDBJ whole genome shotgun (WGS) entry which is preliminary data.</text>
</comment>
<evidence type="ECO:0000313" key="3">
    <source>
        <dbReference type="Proteomes" id="UP001604043"/>
    </source>
</evidence>
<protein>
    <submittedName>
        <fullName evidence="2">Pyridoxamine 5'-phosphate oxidase family protein</fullName>
    </submittedName>
</protein>
<dbReference type="Gene3D" id="2.30.110.10">
    <property type="entry name" value="Electron Transport, Fmn-binding Protein, Chain A"/>
    <property type="match status" value="1"/>
</dbReference>
<keyword evidence="3" id="KW-1185">Reference proteome</keyword>
<dbReference type="InterPro" id="IPR011576">
    <property type="entry name" value="Pyridox_Oxase_N"/>
</dbReference>
<evidence type="ECO:0000313" key="2">
    <source>
        <dbReference type="EMBL" id="MFG1252088.1"/>
    </source>
</evidence>
<evidence type="ECO:0000259" key="1">
    <source>
        <dbReference type="Pfam" id="PF01243"/>
    </source>
</evidence>
<proteinExistence type="predicted"/>
<dbReference type="SUPFAM" id="SSF50475">
    <property type="entry name" value="FMN-binding split barrel"/>
    <property type="match status" value="1"/>
</dbReference>
<dbReference type="Proteomes" id="UP001604043">
    <property type="component" value="Unassembled WGS sequence"/>
</dbReference>
<feature type="domain" description="Pyridoxamine 5'-phosphate oxidase N-terminal" evidence="1">
    <location>
        <begin position="46"/>
        <end position="153"/>
    </location>
</feature>
<reference evidence="2 3" key="1">
    <citation type="submission" date="2024-02" db="EMBL/GenBank/DDBJ databases">
        <title>Expansion and revision of Xanthobacter and proposal of Roseixanthobacter gen. nov.</title>
        <authorList>
            <person name="Soltysiak M.P.M."/>
            <person name="Jalihal A."/>
            <person name="Ory A."/>
            <person name="Chrisophersen C."/>
            <person name="Lee A.D."/>
            <person name="Boulton J."/>
            <person name="Springer M."/>
        </authorList>
    </citation>
    <scope>NUCLEOTIDE SEQUENCE [LARGE SCALE GENOMIC DNA]</scope>
    <source>
        <strain evidence="2 3">CB5</strain>
    </source>
</reference>
<gene>
    <name evidence="2" type="ORF">V5F30_07745</name>
</gene>
<organism evidence="2 3">
    <name type="scientific">Xanthobacter aminoxidans</name>
    <dbReference type="NCBI Taxonomy" id="186280"/>
    <lineage>
        <taxon>Bacteria</taxon>
        <taxon>Pseudomonadati</taxon>
        <taxon>Pseudomonadota</taxon>
        <taxon>Alphaproteobacteria</taxon>
        <taxon>Hyphomicrobiales</taxon>
        <taxon>Xanthobacteraceae</taxon>
        <taxon>Xanthobacter</taxon>
    </lineage>
</organism>
<dbReference type="PANTHER" id="PTHR42815">
    <property type="entry name" value="FAD-BINDING, PUTATIVE (AFU_ORTHOLOGUE AFUA_6G07600)-RELATED"/>
    <property type="match status" value="1"/>
</dbReference>
<name>A0ABW6ZG34_9HYPH</name>
<dbReference type="Pfam" id="PF01243">
    <property type="entry name" value="PNPOx_N"/>
    <property type="match status" value="1"/>
</dbReference>
<dbReference type="EMBL" id="JBAFUR010000002">
    <property type="protein sequence ID" value="MFG1252088.1"/>
    <property type="molecule type" value="Genomic_DNA"/>
</dbReference>
<sequence length="215" mass="23300">MSEPLAITPSSDVAFTAAVKAAQQARGSRQAYARVEARGGFRTELTPDFVQFLGGIDTAFLATANAAGQPYVQHRGGPKGFIRVLDARTLGMADFSGNRQYITVGNVSENPKAFLFLMDYTHRRRIKVWGELSMVEGDADLVARLMPEDYGAIPERALLFHVTAWDINCPQHIPQKIDAALVAAALQEREARIAALEMEVTRLRGLVGAGDAAGV</sequence>